<keyword evidence="2" id="KW-1185">Reference proteome</keyword>
<gene>
    <name evidence="1" type="ORF">ILYODFUR_038638</name>
</gene>
<evidence type="ECO:0000313" key="1">
    <source>
        <dbReference type="EMBL" id="MEQ2242692.1"/>
    </source>
</evidence>
<sequence>MFVPLTDTSTKAKVSGVVIDLIIWKIIQVKWQIGPVHTNMETLCKAEIFCCLQTELSGVSVMTGHPENIRNKDVERPTVSICARNHSNSGAVFIRSFVHI</sequence>
<name>A0ABV0UG02_9TELE</name>
<dbReference type="EMBL" id="JAHRIQ010067791">
    <property type="protein sequence ID" value="MEQ2242692.1"/>
    <property type="molecule type" value="Genomic_DNA"/>
</dbReference>
<dbReference type="Proteomes" id="UP001482620">
    <property type="component" value="Unassembled WGS sequence"/>
</dbReference>
<reference evidence="1 2" key="1">
    <citation type="submission" date="2021-06" db="EMBL/GenBank/DDBJ databases">
        <authorList>
            <person name="Palmer J.M."/>
        </authorList>
    </citation>
    <scope>NUCLEOTIDE SEQUENCE [LARGE SCALE GENOMIC DNA]</scope>
    <source>
        <strain evidence="2">if_2019</strain>
        <tissue evidence="1">Muscle</tissue>
    </source>
</reference>
<comment type="caution">
    <text evidence="1">The sequence shown here is derived from an EMBL/GenBank/DDBJ whole genome shotgun (WGS) entry which is preliminary data.</text>
</comment>
<accession>A0ABV0UG02</accession>
<organism evidence="1 2">
    <name type="scientific">Ilyodon furcidens</name>
    <name type="common">goldbreast splitfin</name>
    <dbReference type="NCBI Taxonomy" id="33524"/>
    <lineage>
        <taxon>Eukaryota</taxon>
        <taxon>Metazoa</taxon>
        <taxon>Chordata</taxon>
        <taxon>Craniata</taxon>
        <taxon>Vertebrata</taxon>
        <taxon>Euteleostomi</taxon>
        <taxon>Actinopterygii</taxon>
        <taxon>Neopterygii</taxon>
        <taxon>Teleostei</taxon>
        <taxon>Neoteleostei</taxon>
        <taxon>Acanthomorphata</taxon>
        <taxon>Ovalentaria</taxon>
        <taxon>Atherinomorphae</taxon>
        <taxon>Cyprinodontiformes</taxon>
        <taxon>Goodeidae</taxon>
        <taxon>Ilyodon</taxon>
    </lineage>
</organism>
<protein>
    <submittedName>
        <fullName evidence="1">Uncharacterized protein</fullName>
    </submittedName>
</protein>
<proteinExistence type="predicted"/>
<evidence type="ECO:0000313" key="2">
    <source>
        <dbReference type="Proteomes" id="UP001482620"/>
    </source>
</evidence>